<proteinExistence type="predicted"/>
<gene>
    <name evidence="2" type="ORF">CRM22_000064</name>
</gene>
<evidence type="ECO:0000313" key="3">
    <source>
        <dbReference type="Proteomes" id="UP000308267"/>
    </source>
</evidence>
<protein>
    <submittedName>
        <fullName evidence="2">Uncharacterized protein</fullName>
    </submittedName>
</protein>
<keyword evidence="1" id="KW-1133">Transmembrane helix</keyword>
<feature type="transmembrane region" description="Helical" evidence="1">
    <location>
        <begin position="6"/>
        <end position="23"/>
    </location>
</feature>
<comment type="caution">
    <text evidence="2">The sequence shown here is derived from an EMBL/GenBank/DDBJ whole genome shotgun (WGS) entry which is preliminary data.</text>
</comment>
<keyword evidence="1" id="KW-0472">Membrane</keyword>
<keyword evidence="3" id="KW-1185">Reference proteome</keyword>
<feature type="non-terminal residue" evidence="2">
    <location>
        <position position="69"/>
    </location>
</feature>
<dbReference type="EMBL" id="SJOL01000086">
    <property type="protein sequence ID" value="TGZ75988.1"/>
    <property type="molecule type" value="Genomic_DNA"/>
</dbReference>
<keyword evidence="1" id="KW-0812">Transmembrane</keyword>
<accession>A0A4S2MN42</accession>
<name>A0A4S2MN42_OPIFE</name>
<evidence type="ECO:0000313" key="2">
    <source>
        <dbReference type="EMBL" id="TGZ75988.1"/>
    </source>
</evidence>
<evidence type="ECO:0000256" key="1">
    <source>
        <dbReference type="SAM" id="Phobius"/>
    </source>
</evidence>
<organism evidence="2 3">
    <name type="scientific">Opisthorchis felineus</name>
    <dbReference type="NCBI Taxonomy" id="147828"/>
    <lineage>
        <taxon>Eukaryota</taxon>
        <taxon>Metazoa</taxon>
        <taxon>Spiralia</taxon>
        <taxon>Lophotrochozoa</taxon>
        <taxon>Platyhelminthes</taxon>
        <taxon>Trematoda</taxon>
        <taxon>Digenea</taxon>
        <taxon>Opisthorchiida</taxon>
        <taxon>Opisthorchiata</taxon>
        <taxon>Opisthorchiidae</taxon>
        <taxon>Opisthorchis</taxon>
    </lineage>
</organism>
<dbReference type="Proteomes" id="UP000308267">
    <property type="component" value="Unassembled WGS sequence"/>
</dbReference>
<dbReference type="AlphaFoldDB" id="A0A4S2MN42"/>
<sequence length="69" mass="7723">MTLNRKLVYICLSFSGIFVAKIISKKFQTIMEITHAAEHLKIGRWSTMEGDADSSGCIEGRYSLQLVNA</sequence>
<reference evidence="2 3" key="1">
    <citation type="journal article" date="2019" name="BMC Genomics">
        <title>New insights from Opisthorchis felineus genome: update on genomics of the epidemiologically important liver flukes.</title>
        <authorList>
            <person name="Ershov N.I."/>
            <person name="Mordvinov V.A."/>
            <person name="Prokhortchouk E.B."/>
            <person name="Pakharukova M.Y."/>
            <person name="Gunbin K.V."/>
            <person name="Ustyantsev K."/>
            <person name="Genaev M.A."/>
            <person name="Blinov A.G."/>
            <person name="Mazur A."/>
            <person name="Boulygina E."/>
            <person name="Tsygankova S."/>
            <person name="Khrameeva E."/>
            <person name="Chekanov N."/>
            <person name="Fan G."/>
            <person name="Xiao A."/>
            <person name="Zhang H."/>
            <person name="Xu X."/>
            <person name="Yang H."/>
            <person name="Solovyev V."/>
            <person name="Lee S.M."/>
            <person name="Liu X."/>
            <person name="Afonnikov D.A."/>
            <person name="Skryabin K.G."/>
        </authorList>
    </citation>
    <scope>NUCLEOTIDE SEQUENCE [LARGE SCALE GENOMIC DNA]</scope>
    <source>
        <strain evidence="2">AK-0245</strain>
        <tissue evidence="2">Whole organism</tissue>
    </source>
</reference>